<dbReference type="Gene3D" id="1.10.287.130">
    <property type="match status" value="1"/>
</dbReference>
<feature type="compositionally biased region" description="Polar residues" evidence="5">
    <location>
        <begin position="846"/>
        <end position="860"/>
    </location>
</feature>
<feature type="region of interest" description="Disordered" evidence="5">
    <location>
        <begin position="444"/>
        <end position="463"/>
    </location>
</feature>
<evidence type="ECO:0000256" key="4">
    <source>
        <dbReference type="PROSITE-ProRule" id="PRU00169"/>
    </source>
</evidence>
<reference evidence="8" key="1">
    <citation type="journal article" date="2023" name="Genome Biol. Evol.">
        <title>First Whole Genome Sequence and Flow Cytometry Genome Size Data for the Lichen-Forming Fungus Ramalina farinacea (Ascomycota).</title>
        <authorList>
            <person name="Llewellyn T."/>
            <person name="Mian S."/>
            <person name="Hill R."/>
            <person name="Leitch I.J."/>
            <person name="Gaya E."/>
        </authorList>
    </citation>
    <scope>NUCLEOTIDE SEQUENCE</scope>
    <source>
        <strain evidence="8">LIQ254RAFAR</strain>
    </source>
</reference>
<dbReference type="Pfam" id="PF00512">
    <property type="entry name" value="HisKA"/>
    <property type="match status" value="1"/>
</dbReference>
<dbReference type="GO" id="GO:0000155">
    <property type="term" value="F:phosphorelay sensor kinase activity"/>
    <property type="evidence" value="ECO:0007669"/>
    <property type="project" value="InterPro"/>
</dbReference>
<comment type="caution">
    <text evidence="8">The sequence shown here is derived from an EMBL/GenBank/DDBJ whole genome shotgun (WGS) entry which is preliminary data.</text>
</comment>
<dbReference type="CDD" id="cd00082">
    <property type="entry name" value="HisKA"/>
    <property type="match status" value="1"/>
</dbReference>
<protein>
    <submittedName>
        <fullName evidence="8">Uncharacterized protein</fullName>
    </submittedName>
</protein>
<feature type="compositionally biased region" description="Polar residues" evidence="5">
    <location>
        <begin position="39"/>
        <end position="58"/>
    </location>
</feature>
<evidence type="ECO:0000256" key="1">
    <source>
        <dbReference type="ARBA" id="ARBA00022553"/>
    </source>
</evidence>
<dbReference type="InterPro" id="IPR036097">
    <property type="entry name" value="HisK_dim/P_sf"/>
</dbReference>
<dbReference type="PROSITE" id="PS50110">
    <property type="entry name" value="RESPONSE_REGULATORY"/>
    <property type="match status" value="1"/>
</dbReference>
<dbReference type="InterPro" id="IPR003661">
    <property type="entry name" value="HisK_dim/P_dom"/>
</dbReference>
<dbReference type="FunFam" id="3.30.450.40:FF:000083">
    <property type="entry name" value="Sensor histidine kinase/response regulator, putative (AFU_orthologue AFUA_4G00660)"/>
    <property type="match status" value="1"/>
</dbReference>
<organism evidence="8 9">
    <name type="scientific">Ramalina farinacea</name>
    <dbReference type="NCBI Taxonomy" id="258253"/>
    <lineage>
        <taxon>Eukaryota</taxon>
        <taxon>Fungi</taxon>
        <taxon>Dikarya</taxon>
        <taxon>Ascomycota</taxon>
        <taxon>Pezizomycotina</taxon>
        <taxon>Lecanoromycetes</taxon>
        <taxon>OSLEUM clade</taxon>
        <taxon>Lecanoromycetidae</taxon>
        <taxon>Lecanorales</taxon>
        <taxon>Lecanorineae</taxon>
        <taxon>Ramalinaceae</taxon>
        <taxon>Ramalina</taxon>
    </lineage>
</organism>
<feature type="domain" description="Histidine kinase" evidence="6">
    <location>
        <begin position="551"/>
        <end position="844"/>
    </location>
</feature>
<dbReference type="Pfam" id="PF00072">
    <property type="entry name" value="Response_reg"/>
    <property type="match status" value="1"/>
</dbReference>
<evidence type="ECO:0000256" key="5">
    <source>
        <dbReference type="SAM" id="MobiDB-lite"/>
    </source>
</evidence>
<name>A0AA43QJJ0_9LECA</name>
<feature type="region of interest" description="Disordered" evidence="5">
    <location>
        <begin position="251"/>
        <end position="304"/>
    </location>
</feature>
<feature type="region of interest" description="Disordered" evidence="5">
    <location>
        <begin position="1066"/>
        <end position="1094"/>
    </location>
</feature>
<dbReference type="SUPFAM" id="SSF55781">
    <property type="entry name" value="GAF domain-like"/>
    <property type="match status" value="1"/>
</dbReference>
<keyword evidence="2" id="KW-0808">Transferase</keyword>
<dbReference type="InterPro" id="IPR050956">
    <property type="entry name" value="2C_system_His_kinase"/>
</dbReference>
<dbReference type="SUPFAM" id="SSF52172">
    <property type="entry name" value="CheY-like"/>
    <property type="match status" value="1"/>
</dbReference>
<dbReference type="SUPFAM" id="SSF55874">
    <property type="entry name" value="ATPase domain of HSP90 chaperone/DNA topoisomerase II/histidine kinase"/>
    <property type="match status" value="1"/>
</dbReference>
<dbReference type="PANTHER" id="PTHR43719">
    <property type="entry name" value="TWO-COMPONENT HISTIDINE KINASE"/>
    <property type="match status" value="1"/>
</dbReference>
<accession>A0AA43QJJ0</accession>
<dbReference type="PANTHER" id="PTHR43719:SF72">
    <property type="entry name" value="HISTIDINE KINASE_RESPONSE REGULATOR, PUTATIVE (AFU_ORTHOLOGUE AFUA_8G06140)-RELATED"/>
    <property type="match status" value="1"/>
</dbReference>
<dbReference type="Gene3D" id="3.30.565.10">
    <property type="entry name" value="Histidine kinase-like ATPase, C-terminal domain"/>
    <property type="match status" value="1"/>
</dbReference>
<dbReference type="Proteomes" id="UP001161017">
    <property type="component" value="Unassembled WGS sequence"/>
</dbReference>
<dbReference type="InterPro" id="IPR003018">
    <property type="entry name" value="GAF"/>
</dbReference>
<feature type="modified residue" description="4-aspartylphosphate" evidence="4">
    <location>
        <position position="1248"/>
    </location>
</feature>
<dbReference type="SMART" id="SM00388">
    <property type="entry name" value="HisKA"/>
    <property type="match status" value="1"/>
</dbReference>
<dbReference type="CDD" id="cd17546">
    <property type="entry name" value="REC_hyHK_CKI1_RcsC-like"/>
    <property type="match status" value="1"/>
</dbReference>
<feature type="region of interest" description="Disordered" evidence="5">
    <location>
        <begin position="841"/>
        <end position="868"/>
    </location>
</feature>
<dbReference type="InterPro" id="IPR029016">
    <property type="entry name" value="GAF-like_dom_sf"/>
</dbReference>
<evidence type="ECO:0000256" key="3">
    <source>
        <dbReference type="ARBA" id="ARBA00022777"/>
    </source>
</evidence>
<dbReference type="InterPro" id="IPR001789">
    <property type="entry name" value="Sig_transdc_resp-reg_receiver"/>
</dbReference>
<feature type="region of interest" description="Disordered" evidence="5">
    <location>
        <begin position="365"/>
        <end position="389"/>
    </location>
</feature>
<evidence type="ECO:0000259" key="7">
    <source>
        <dbReference type="PROSITE" id="PS50110"/>
    </source>
</evidence>
<dbReference type="InterPro" id="IPR036890">
    <property type="entry name" value="HATPase_C_sf"/>
</dbReference>
<dbReference type="SUPFAM" id="SSF47384">
    <property type="entry name" value="Homodimeric domain of signal transducing histidine kinase"/>
    <property type="match status" value="1"/>
</dbReference>
<dbReference type="InterPro" id="IPR005467">
    <property type="entry name" value="His_kinase_dom"/>
</dbReference>
<dbReference type="SMART" id="SM00448">
    <property type="entry name" value="REC"/>
    <property type="match status" value="1"/>
</dbReference>
<dbReference type="Pfam" id="PF02518">
    <property type="entry name" value="HATPase_c"/>
    <property type="match status" value="1"/>
</dbReference>
<sequence>MNTAPFGVSIIPNALQNGKPAAVKVDSIRERELYHYYQPATSPTSNGTADSNGASETGSAVAPPPSSPDATLTALAQLCALRLQAQRAMISVIDRDKQYFIAEATKTVSISDTSRYEEEGDSLWAGCATVEKEGRLCERTLEATAESNKYAMFTVSNMQDDPRFAKLPFVCGPPYFKFYAGTPLTTKRGINIGSLFVLDDRARPALSPDQVDFLGTMAAVVMKHMEVSAEAEERKKILRLSTGMNAFVEGRSRLAPHTNLEGSGRRRPRKDAMPLVAGRRSSAKENVAFQEQRNDTNANLPNLPNYNLSLIKEASLSDTSYDSDYNAETKSSDPSHQSALNRASNILYDALDLRGRGGVVFLDTTARHRRRTGPPRNSYTEALESKPAEVITATTGDLTTSASPQSSADRSFKPLDGDYLHSLLHRYPRGKLWTFDGDTALSSSDEEAKVTTPADLDGGSDLNRTKRKQADAARLRQHFPGVSQLLFYGLWDAASNRWFTASFAWTTSKRQVFSVETELNYFMAFGNSVMAQVSRLASMAADQQKADFIGSISHELRSPLHGILASAEFLAETDQDNFQDSLVDTIASCGRTLLDTINHILDYSKINSFERNWKATKRARSKFRGAVKNAGVASDKDTPPMLNIYAVTDVSSIAEEVVEGVYAGQVYQDISSTDAVSFSNAGQAAAQDRGVKFSTGMKRRTMAKDVEVILDIHHDDYVFVTQPGALKRVIMNVFGNALKYTQQGSITIKMSLDGNQSNQREPVTEVINERVLQIVITDTGKGISREYLRNSLFSPFCQEDVLASGTGLGLSIVKSIVTMLQGTIDVQSELGIGTEVTMRLPMSRVPGNNTPVNTPSSHGDGNSDEAMNSLIRDHHGSTVSLYGFGSDSDRIGTVLRHTIEEWFGLRVVTYGKESRESTSNLIITDERHLGSLFPSVPRDIPLVILCNNSTRSEIMKDLPTHQIAEIVSKPFGPHKLAKALRFCLDRAHDVKHGLAVPDSTDYLESLISNEATPRPMPQDSHHEDVIPDLHHLTLETADPGAPIEVTTNESISARNSENALRAIAATSSSNATSENATITGEDDFPFPSQATSPQSPITAIAKEPMPSLRRPMPDRRVTEPITRVLFTSTSSEKPNAASAALLGHPQPPDLDTAKSVILTDNNVLSLSTKNVALLNAQTPKATPQRSAVEHVKRPPKLLLVDDNHINLRLLQTCMKKRKYQEVDTAENGQLAVEAAEAHGDGYDIIFMDISMPVMNGFEATRAIRDIEDERGGISKNGTERHPALIIALTGLASSRDQTEAFASGVDLFLTKPVSFKEVGKLLENWEAHGGLKPPEGVS</sequence>
<evidence type="ECO:0000256" key="2">
    <source>
        <dbReference type="ARBA" id="ARBA00022679"/>
    </source>
</evidence>
<evidence type="ECO:0000313" key="8">
    <source>
        <dbReference type="EMBL" id="MDI1487662.1"/>
    </source>
</evidence>
<feature type="domain" description="Response regulatory" evidence="7">
    <location>
        <begin position="1196"/>
        <end position="1326"/>
    </location>
</feature>
<dbReference type="SMART" id="SM00387">
    <property type="entry name" value="HATPase_c"/>
    <property type="match status" value="1"/>
</dbReference>
<feature type="compositionally biased region" description="Low complexity" evidence="5">
    <location>
        <begin position="1066"/>
        <end position="1079"/>
    </location>
</feature>
<evidence type="ECO:0000313" key="9">
    <source>
        <dbReference type="Proteomes" id="UP001161017"/>
    </source>
</evidence>
<dbReference type="InterPro" id="IPR004358">
    <property type="entry name" value="Sig_transdc_His_kin-like_C"/>
</dbReference>
<dbReference type="Pfam" id="PF01590">
    <property type="entry name" value="GAF"/>
    <property type="match status" value="1"/>
</dbReference>
<dbReference type="FunFam" id="1.10.287.130:FF:000023">
    <property type="entry name" value="Sensor histidine kinase/response regulator, putative"/>
    <property type="match status" value="1"/>
</dbReference>
<feature type="region of interest" description="Disordered" evidence="5">
    <location>
        <begin position="36"/>
        <end position="68"/>
    </location>
</feature>
<evidence type="ECO:0000259" key="6">
    <source>
        <dbReference type="PROSITE" id="PS50109"/>
    </source>
</evidence>
<proteinExistence type="predicted"/>
<keyword evidence="9" id="KW-1185">Reference proteome</keyword>
<dbReference type="InterPro" id="IPR011006">
    <property type="entry name" value="CheY-like_superfamily"/>
</dbReference>
<dbReference type="EMBL" id="JAPUFD010000006">
    <property type="protein sequence ID" value="MDI1487662.1"/>
    <property type="molecule type" value="Genomic_DNA"/>
</dbReference>
<keyword evidence="1 4" id="KW-0597">Phosphoprotein</keyword>
<dbReference type="Gene3D" id="3.40.50.2300">
    <property type="match status" value="1"/>
</dbReference>
<gene>
    <name evidence="8" type="ORF">OHK93_006933</name>
</gene>
<dbReference type="Gene3D" id="3.30.450.40">
    <property type="match status" value="1"/>
</dbReference>
<dbReference type="PROSITE" id="PS50109">
    <property type="entry name" value="HIS_KIN"/>
    <property type="match status" value="1"/>
</dbReference>
<dbReference type="InterPro" id="IPR003594">
    <property type="entry name" value="HATPase_dom"/>
</dbReference>
<dbReference type="PRINTS" id="PR00344">
    <property type="entry name" value="BCTRLSENSOR"/>
</dbReference>
<keyword evidence="3" id="KW-0418">Kinase</keyword>